<evidence type="ECO:0000313" key="3">
    <source>
        <dbReference type="Proteomes" id="UP001201812"/>
    </source>
</evidence>
<keyword evidence="1" id="KW-1133">Transmembrane helix</keyword>
<protein>
    <submittedName>
        <fullName evidence="2">Uncharacterized protein</fullName>
    </submittedName>
</protein>
<keyword evidence="3" id="KW-1185">Reference proteome</keyword>
<keyword evidence="1" id="KW-0812">Transmembrane</keyword>
<dbReference type="Proteomes" id="UP001201812">
    <property type="component" value="Unassembled WGS sequence"/>
</dbReference>
<name>A0AAD4MV18_9BILA</name>
<reference evidence="2" key="1">
    <citation type="submission" date="2022-01" db="EMBL/GenBank/DDBJ databases">
        <title>Genome Sequence Resource for Two Populations of Ditylenchus destructor, the Migratory Endoparasitic Phytonematode.</title>
        <authorList>
            <person name="Zhang H."/>
            <person name="Lin R."/>
            <person name="Xie B."/>
        </authorList>
    </citation>
    <scope>NUCLEOTIDE SEQUENCE</scope>
    <source>
        <strain evidence="2">BazhouSP</strain>
    </source>
</reference>
<gene>
    <name evidence="2" type="ORF">DdX_14103</name>
</gene>
<feature type="transmembrane region" description="Helical" evidence="1">
    <location>
        <begin position="80"/>
        <end position="99"/>
    </location>
</feature>
<feature type="transmembrane region" description="Helical" evidence="1">
    <location>
        <begin position="39"/>
        <end position="60"/>
    </location>
</feature>
<keyword evidence="1" id="KW-0472">Membrane</keyword>
<sequence>MWRCVWRFGSAHVSLGESSRDVFSSFLFRSKAQFISTPLYFAVATFHCSLHKGALLPPHFGSKMVELRSKGYFHGIDNSVFIVPGIVLVLLVGFVVYKLRRNFLEKQRKEEERRKKREAKKK</sequence>
<dbReference type="EMBL" id="JAKKPZ010000065">
    <property type="protein sequence ID" value="KAI1704607.1"/>
    <property type="molecule type" value="Genomic_DNA"/>
</dbReference>
<dbReference type="AlphaFoldDB" id="A0AAD4MV18"/>
<proteinExistence type="predicted"/>
<accession>A0AAD4MV18</accession>
<comment type="caution">
    <text evidence="2">The sequence shown here is derived from an EMBL/GenBank/DDBJ whole genome shotgun (WGS) entry which is preliminary data.</text>
</comment>
<organism evidence="2 3">
    <name type="scientific">Ditylenchus destructor</name>
    <dbReference type="NCBI Taxonomy" id="166010"/>
    <lineage>
        <taxon>Eukaryota</taxon>
        <taxon>Metazoa</taxon>
        <taxon>Ecdysozoa</taxon>
        <taxon>Nematoda</taxon>
        <taxon>Chromadorea</taxon>
        <taxon>Rhabditida</taxon>
        <taxon>Tylenchina</taxon>
        <taxon>Tylenchomorpha</taxon>
        <taxon>Sphaerularioidea</taxon>
        <taxon>Anguinidae</taxon>
        <taxon>Anguininae</taxon>
        <taxon>Ditylenchus</taxon>
    </lineage>
</organism>
<evidence type="ECO:0000256" key="1">
    <source>
        <dbReference type="SAM" id="Phobius"/>
    </source>
</evidence>
<evidence type="ECO:0000313" key="2">
    <source>
        <dbReference type="EMBL" id="KAI1704607.1"/>
    </source>
</evidence>